<organism evidence="1 2">
    <name type="scientific">Desulfoferula mesophila</name>
    <dbReference type="NCBI Taxonomy" id="3058419"/>
    <lineage>
        <taxon>Bacteria</taxon>
        <taxon>Pseudomonadati</taxon>
        <taxon>Thermodesulfobacteriota</taxon>
        <taxon>Desulfarculia</taxon>
        <taxon>Desulfarculales</taxon>
        <taxon>Desulfarculaceae</taxon>
        <taxon>Desulfoferula</taxon>
    </lineage>
</organism>
<accession>A0AAU9EGP8</accession>
<gene>
    <name evidence="1" type="ORF">FAK_22360</name>
</gene>
<proteinExistence type="predicted"/>
<protein>
    <recommendedName>
        <fullName evidence="3">Metal-binding protein</fullName>
    </recommendedName>
</protein>
<evidence type="ECO:0000313" key="1">
    <source>
        <dbReference type="EMBL" id="BEQ15170.1"/>
    </source>
</evidence>
<name>A0AAU9EGP8_9BACT</name>
<dbReference type="AlphaFoldDB" id="A0AAU9EGP8"/>
<dbReference type="KEGG" id="dmp:FAK_22360"/>
<evidence type="ECO:0000313" key="2">
    <source>
        <dbReference type="Proteomes" id="UP001366166"/>
    </source>
</evidence>
<sequence>MDNHKKTSQPACASCHVATAKRACVTPGGVGGPACPTQEQAEALQAANAKYDDPKLKEFARQASLQEASCYANRHQRPYVLQPSKTRIQEIWEFAQRMGYRKVGLAFCLGLVKEAAKVEEIFQEHGLEVVSALCKAGATPKEMLGLGDEDKIRQGGFESVCNPVFQAELMNRAGTELNVLLGLCVGHDSLFFAHAKAPTTVLAVKDRVTGHNPLAAVYLADVYYAKLKQGEEPE</sequence>
<dbReference type="InterPro" id="IPR014997">
    <property type="entry name" value="DUF1847"/>
</dbReference>
<dbReference type="Proteomes" id="UP001366166">
    <property type="component" value="Chromosome"/>
</dbReference>
<dbReference type="Pfam" id="PF08901">
    <property type="entry name" value="DUF1847"/>
    <property type="match status" value="1"/>
</dbReference>
<dbReference type="RefSeq" id="WP_338599207.1">
    <property type="nucleotide sequence ID" value="NZ_AP028679.1"/>
</dbReference>
<dbReference type="EMBL" id="AP028679">
    <property type="protein sequence ID" value="BEQ15170.1"/>
    <property type="molecule type" value="Genomic_DNA"/>
</dbReference>
<reference evidence="2" key="1">
    <citation type="journal article" date="2023" name="Arch. Microbiol.">
        <title>Desulfoferula mesophilus gen. nov. sp. nov., a mesophilic sulfate-reducing bacterium isolated from a brackish lake sediment.</title>
        <authorList>
            <person name="Watanabe T."/>
            <person name="Yabe T."/>
            <person name="Tsuji J.M."/>
            <person name="Fukui M."/>
        </authorList>
    </citation>
    <scope>NUCLEOTIDE SEQUENCE [LARGE SCALE GENOMIC DNA]</scope>
    <source>
        <strain evidence="2">12FAK</strain>
    </source>
</reference>
<keyword evidence="2" id="KW-1185">Reference proteome</keyword>
<evidence type="ECO:0008006" key="3">
    <source>
        <dbReference type="Google" id="ProtNLM"/>
    </source>
</evidence>